<dbReference type="PROSITE" id="PS51891">
    <property type="entry name" value="CENP_V_GFA"/>
    <property type="match status" value="1"/>
</dbReference>
<dbReference type="SUPFAM" id="SSF51316">
    <property type="entry name" value="Mss4-like"/>
    <property type="match status" value="1"/>
</dbReference>
<dbReference type="InterPro" id="IPR011057">
    <property type="entry name" value="Mss4-like_sf"/>
</dbReference>
<evidence type="ECO:0000259" key="4">
    <source>
        <dbReference type="PROSITE" id="PS51891"/>
    </source>
</evidence>
<comment type="caution">
    <text evidence="5">The sequence shown here is derived from an EMBL/GenBank/DDBJ whole genome shotgun (WGS) entry which is preliminary data.</text>
</comment>
<dbReference type="EMBL" id="AMWN01000002">
    <property type="protein sequence ID" value="EXJ94117.1"/>
    <property type="molecule type" value="Genomic_DNA"/>
</dbReference>
<dbReference type="GO" id="GO:0046872">
    <property type="term" value="F:metal ion binding"/>
    <property type="evidence" value="ECO:0007669"/>
    <property type="project" value="UniProtKB-KW"/>
</dbReference>
<dbReference type="InterPro" id="IPR052355">
    <property type="entry name" value="CENP-V-like"/>
</dbReference>
<evidence type="ECO:0000256" key="2">
    <source>
        <dbReference type="ARBA" id="ARBA00022723"/>
    </source>
</evidence>
<protein>
    <recommendedName>
        <fullName evidence="4">CENP-V/GFA domain-containing protein</fullName>
    </recommendedName>
</protein>
<keyword evidence="6" id="KW-1185">Reference proteome</keyword>
<sequence>MSDVSSPTKPKSKTYKGSCHCGKVKFSMKLSPPVEDGSVTCCNCSICHINGYLMVYPLETNITWESGFDDMTTYTFGQKRIAHTFCPTCGTSIGGKSIDPNFFADNRAINVRVLKDVDIDSLTLRKVDGSSH</sequence>
<dbReference type="GeneID" id="19157410"/>
<evidence type="ECO:0000256" key="3">
    <source>
        <dbReference type="ARBA" id="ARBA00022833"/>
    </source>
</evidence>
<evidence type="ECO:0000313" key="6">
    <source>
        <dbReference type="Proteomes" id="UP000019484"/>
    </source>
</evidence>
<dbReference type="Gene3D" id="2.170.150.70">
    <property type="match status" value="1"/>
</dbReference>
<dbReference type="Proteomes" id="UP000019484">
    <property type="component" value="Unassembled WGS sequence"/>
</dbReference>
<dbReference type="STRING" id="1182541.W9YMG1"/>
<dbReference type="PANTHER" id="PTHR28620">
    <property type="entry name" value="CENTROMERE PROTEIN V"/>
    <property type="match status" value="1"/>
</dbReference>
<dbReference type="RefSeq" id="XP_007721611.1">
    <property type="nucleotide sequence ID" value="XM_007723421.1"/>
</dbReference>
<dbReference type="AlphaFoldDB" id="W9YMG1"/>
<keyword evidence="3" id="KW-0862">Zinc</keyword>
<gene>
    <name evidence="5" type="ORF">A1O1_02510</name>
</gene>
<accession>W9YMG1</accession>
<dbReference type="Pfam" id="PF04828">
    <property type="entry name" value="GFA"/>
    <property type="match status" value="1"/>
</dbReference>
<feature type="domain" description="CENP-V/GFA" evidence="4">
    <location>
        <begin position="15"/>
        <end position="132"/>
    </location>
</feature>
<dbReference type="GO" id="GO:0016846">
    <property type="term" value="F:carbon-sulfur lyase activity"/>
    <property type="evidence" value="ECO:0007669"/>
    <property type="project" value="InterPro"/>
</dbReference>
<evidence type="ECO:0000313" key="5">
    <source>
        <dbReference type="EMBL" id="EXJ94117.1"/>
    </source>
</evidence>
<evidence type="ECO:0000256" key="1">
    <source>
        <dbReference type="ARBA" id="ARBA00005495"/>
    </source>
</evidence>
<dbReference type="PANTHER" id="PTHR28620:SF1">
    <property type="entry name" value="CENP-V_GFA DOMAIN-CONTAINING PROTEIN"/>
    <property type="match status" value="1"/>
</dbReference>
<dbReference type="HOGENOM" id="CLU_055491_7_0_1"/>
<reference evidence="5 6" key="1">
    <citation type="submission" date="2013-03" db="EMBL/GenBank/DDBJ databases">
        <title>The Genome Sequence of Capronia coronata CBS 617.96.</title>
        <authorList>
            <consortium name="The Broad Institute Genomics Platform"/>
            <person name="Cuomo C."/>
            <person name="de Hoog S."/>
            <person name="Gorbushina A."/>
            <person name="Walker B."/>
            <person name="Young S.K."/>
            <person name="Zeng Q."/>
            <person name="Gargeya S."/>
            <person name="Fitzgerald M."/>
            <person name="Haas B."/>
            <person name="Abouelleil A."/>
            <person name="Allen A.W."/>
            <person name="Alvarado L."/>
            <person name="Arachchi H.M."/>
            <person name="Berlin A.M."/>
            <person name="Chapman S.B."/>
            <person name="Gainer-Dewar J."/>
            <person name="Goldberg J."/>
            <person name="Griggs A."/>
            <person name="Gujja S."/>
            <person name="Hansen M."/>
            <person name="Howarth C."/>
            <person name="Imamovic A."/>
            <person name="Ireland A."/>
            <person name="Larimer J."/>
            <person name="McCowan C."/>
            <person name="Murphy C."/>
            <person name="Pearson M."/>
            <person name="Poon T.W."/>
            <person name="Priest M."/>
            <person name="Roberts A."/>
            <person name="Saif S."/>
            <person name="Shea T."/>
            <person name="Sisk P."/>
            <person name="Sykes S."/>
            <person name="Wortman J."/>
            <person name="Nusbaum C."/>
            <person name="Birren B."/>
        </authorList>
    </citation>
    <scope>NUCLEOTIDE SEQUENCE [LARGE SCALE GENOMIC DNA]</scope>
    <source>
        <strain evidence="5 6">CBS 617.96</strain>
    </source>
</reference>
<comment type="similarity">
    <text evidence="1">Belongs to the Gfa family.</text>
</comment>
<dbReference type="eggNOG" id="ENOG502SYFF">
    <property type="taxonomic scope" value="Eukaryota"/>
</dbReference>
<proteinExistence type="inferred from homology"/>
<organism evidence="5 6">
    <name type="scientific">Capronia coronata CBS 617.96</name>
    <dbReference type="NCBI Taxonomy" id="1182541"/>
    <lineage>
        <taxon>Eukaryota</taxon>
        <taxon>Fungi</taxon>
        <taxon>Dikarya</taxon>
        <taxon>Ascomycota</taxon>
        <taxon>Pezizomycotina</taxon>
        <taxon>Eurotiomycetes</taxon>
        <taxon>Chaetothyriomycetidae</taxon>
        <taxon>Chaetothyriales</taxon>
        <taxon>Herpotrichiellaceae</taxon>
        <taxon>Capronia</taxon>
    </lineage>
</organism>
<dbReference type="OrthoDB" id="2993351at2759"/>
<name>W9YMG1_9EURO</name>
<keyword evidence="2" id="KW-0479">Metal-binding</keyword>
<dbReference type="InterPro" id="IPR006913">
    <property type="entry name" value="CENP-V/GFA"/>
</dbReference>